<name>I4YQE8_9HYPH</name>
<protein>
    <recommendedName>
        <fullName evidence="1">DUF5983 domain-containing protein</fullName>
    </recommendedName>
</protein>
<gene>
    <name evidence="2" type="ORF">MicloDRAFT_00051480</name>
</gene>
<accession>I4YQE8</accession>
<evidence type="ECO:0000313" key="3">
    <source>
        <dbReference type="Proteomes" id="UP000003947"/>
    </source>
</evidence>
<dbReference type="STRING" id="864069.MicloDRAFT_00051480"/>
<evidence type="ECO:0000259" key="1">
    <source>
        <dbReference type="Pfam" id="PF19419"/>
    </source>
</evidence>
<feature type="domain" description="DUF5983" evidence="1">
    <location>
        <begin position="17"/>
        <end position="104"/>
    </location>
</feature>
<dbReference type="Pfam" id="PF19419">
    <property type="entry name" value="DUF5983"/>
    <property type="match status" value="1"/>
</dbReference>
<dbReference type="EMBL" id="JH660646">
    <property type="protein sequence ID" value="EIM26190.1"/>
    <property type="molecule type" value="Genomic_DNA"/>
</dbReference>
<dbReference type="HOGENOM" id="CLU_171767_0_0_5"/>
<dbReference type="Proteomes" id="UP000003947">
    <property type="component" value="Unassembled WGS sequence"/>
</dbReference>
<keyword evidence="3" id="KW-1185">Reference proteome</keyword>
<reference evidence="2 3" key="1">
    <citation type="submission" date="2012-02" db="EMBL/GenBank/DDBJ databases">
        <title>Improved High-Quality Draft sequence of Microvirga sp. WSM3557.</title>
        <authorList>
            <consortium name="US DOE Joint Genome Institute"/>
            <person name="Lucas S."/>
            <person name="Han J."/>
            <person name="Lapidus A."/>
            <person name="Cheng J.-F."/>
            <person name="Goodwin L."/>
            <person name="Pitluck S."/>
            <person name="Peters L."/>
            <person name="Zhang X."/>
            <person name="Detter J.C."/>
            <person name="Han C."/>
            <person name="Tapia R."/>
            <person name="Land M."/>
            <person name="Hauser L."/>
            <person name="Kyrpides N."/>
            <person name="Ivanova N."/>
            <person name="Pagani I."/>
            <person name="Brau L."/>
            <person name="Yates R."/>
            <person name="O'Hara G."/>
            <person name="Rui T."/>
            <person name="Howieson J."/>
            <person name="Reeve W."/>
            <person name="Woyke T."/>
        </authorList>
    </citation>
    <scope>NUCLEOTIDE SEQUENCE [LARGE SCALE GENOMIC DNA]</scope>
    <source>
        <strain evidence="2 3">WSM3557</strain>
    </source>
</reference>
<evidence type="ECO:0000313" key="2">
    <source>
        <dbReference type="EMBL" id="EIM26190.1"/>
    </source>
</evidence>
<proteinExistence type="predicted"/>
<organism evidence="2 3">
    <name type="scientific">Microvirga lotononidis</name>
    <dbReference type="NCBI Taxonomy" id="864069"/>
    <lineage>
        <taxon>Bacteria</taxon>
        <taxon>Pseudomonadati</taxon>
        <taxon>Pseudomonadota</taxon>
        <taxon>Alphaproteobacteria</taxon>
        <taxon>Hyphomicrobiales</taxon>
        <taxon>Methylobacteriaceae</taxon>
        <taxon>Microvirga</taxon>
    </lineage>
</organism>
<dbReference type="RefSeq" id="WP_009492169.1">
    <property type="nucleotide sequence ID" value="NZ_CP141050.1"/>
</dbReference>
<dbReference type="PATRIC" id="fig|864069.3.peg.5538"/>
<dbReference type="OrthoDB" id="7274689at2"/>
<dbReference type="AlphaFoldDB" id="I4YQE8"/>
<dbReference type="InterPro" id="IPR046025">
    <property type="entry name" value="DUF5983"/>
</dbReference>
<sequence>MTDAVFKPAVEYPLRAFLDLSTAHLRPETITHLNTLDNDELPFSGGVTQHGWLIYAPHEADLKAYPKCPLEIVEAMKKARELGADYVLYDNEADPDPNVLPVFEH</sequence>